<keyword evidence="3" id="KW-0378">Hydrolase</keyword>
<dbReference type="AlphaFoldDB" id="A0A0F8Y328"/>
<keyword evidence="5" id="KW-0342">GTP-binding</keyword>
<dbReference type="SUPFAM" id="SSF50465">
    <property type="entry name" value="EF-Tu/eEF-1alpha/eIF2-gamma C-terminal domain"/>
    <property type="match status" value="1"/>
</dbReference>
<dbReference type="GO" id="GO:0016787">
    <property type="term" value="F:hydrolase activity"/>
    <property type="evidence" value="ECO:0007669"/>
    <property type="project" value="UniProtKB-KW"/>
</dbReference>
<dbReference type="Gene3D" id="2.40.30.10">
    <property type="entry name" value="Translation factors"/>
    <property type="match status" value="2"/>
</dbReference>
<name>A0A0F8Y328_9ZZZZ</name>
<dbReference type="GO" id="GO:0005829">
    <property type="term" value="C:cytosol"/>
    <property type="evidence" value="ECO:0007669"/>
    <property type="project" value="TreeGrafter"/>
</dbReference>
<evidence type="ECO:0000259" key="6">
    <source>
        <dbReference type="Pfam" id="PF09173"/>
    </source>
</evidence>
<evidence type="ECO:0000256" key="5">
    <source>
        <dbReference type="ARBA" id="ARBA00023134"/>
    </source>
</evidence>
<dbReference type="SUPFAM" id="SSF50447">
    <property type="entry name" value="Translation proteins"/>
    <property type="match status" value="1"/>
</dbReference>
<keyword evidence="1" id="KW-0396">Initiation factor</keyword>
<dbReference type="PANTHER" id="PTHR42854:SF3">
    <property type="entry name" value="EUKARYOTIC TRANSLATION INITIATION FACTOR 2 SUBUNIT 3-RELATED"/>
    <property type="match status" value="1"/>
</dbReference>
<reference evidence="7" key="1">
    <citation type="journal article" date="2015" name="Nature">
        <title>Complex archaea that bridge the gap between prokaryotes and eukaryotes.</title>
        <authorList>
            <person name="Spang A."/>
            <person name="Saw J.H."/>
            <person name="Jorgensen S.L."/>
            <person name="Zaremba-Niedzwiedzka K."/>
            <person name="Martijn J."/>
            <person name="Lind A.E."/>
            <person name="van Eijk R."/>
            <person name="Schleper C."/>
            <person name="Guy L."/>
            <person name="Ettema T.J."/>
        </authorList>
    </citation>
    <scope>NUCLEOTIDE SEQUENCE</scope>
</reference>
<dbReference type="InterPro" id="IPR015256">
    <property type="entry name" value="eIF2g_C"/>
</dbReference>
<dbReference type="CDD" id="cd03688">
    <property type="entry name" value="eIF2_gamma_II"/>
    <property type="match status" value="1"/>
</dbReference>
<protein>
    <recommendedName>
        <fullName evidence="6">Initiation factor eIF2 gamma C-terminal domain-containing protein</fullName>
    </recommendedName>
</protein>
<dbReference type="GO" id="GO:0003743">
    <property type="term" value="F:translation initiation factor activity"/>
    <property type="evidence" value="ECO:0007669"/>
    <property type="project" value="UniProtKB-KW"/>
</dbReference>
<dbReference type="CDD" id="cd15490">
    <property type="entry name" value="eIF2_gamma_III"/>
    <property type="match status" value="1"/>
</dbReference>
<accession>A0A0F8Y328</accession>
<gene>
    <name evidence="7" type="ORF">LCGC14_2871350</name>
</gene>
<dbReference type="GO" id="GO:0005525">
    <property type="term" value="F:GTP binding"/>
    <property type="evidence" value="ECO:0007669"/>
    <property type="project" value="UniProtKB-KW"/>
</dbReference>
<dbReference type="Pfam" id="PF09173">
    <property type="entry name" value="eIF2_C"/>
    <property type="match status" value="1"/>
</dbReference>
<keyword evidence="2" id="KW-0547">Nucleotide-binding</keyword>
<proteinExistence type="predicted"/>
<dbReference type="InterPro" id="IPR009001">
    <property type="entry name" value="Transl_elong_EF1A/Init_IF2_C"/>
</dbReference>
<dbReference type="InterPro" id="IPR044127">
    <property type="entry name" value="eIF2g_dom_2"/>
</dbReference>
<dbReference type="EMBL" id="LAZR01055756">
    <property type="protein sequence ID" value="KKK75673.1"/>
    <property type="molecule type" value="Genomic_DNA"/>
</dbReference>
<keyword evidence="4" id="KW-0648">Protein biosynthesis</keyword>
<dbReference type="GO" id="GO:0000049">
    <property type="term" value="F:tRNA binding"/>
    <property type="evidence" value="ECO:0007669"/>
    <property type="project" value="InterPro"/>
</dbReference>
<evidence type="ECO:0000256" key="4">
    <source>
        <dbReference type="ARBA" id="ARBA00022917"/>
    </source>
</evidence>
<evidence type="ECO:0000313" key="7">
    <source>
        <dbReference type="EMBL" id="KKK75673.1"/>
    </source>
</evidence>
<evidence type="ECO:0000256" key="1">
    <source>
        <dbReference type="ARBA" id="ARBA00022540"/>
    </source>
</evidence>
<evidence type="ECO:0000256" key="2">
    <source>
        <dbReference type="ARBA" id="ARBA00022741"/>
    </source>
</evidence>
<evidence type="ECO:0000256" key="3">
    <source>
        <dbReference type="ARBA" id="ARBA00022801"/>
    </source>
</evidence>
<dbReference type="GO" id="GO:0001731">
    <property type="term" value="P:formation of translation preinitiation complex"/>
    <property type="evidence" value="ECO:0007669"/>
    <property type="project" value="TreeGrafter"/>
</dbReference>
<dbReference type="InterPro" id="IPR009000">
    <property type="entry name" value="Transl_B-barrel_sf"/>
</dbReference>
<dbReference type="InterPro" id="IPR050543">
    <property type="entry name" value="eIF2G"/>
</dbReference>
<sequence>IFLVARSFDINRPGTKIENLKGGVLGGVLKKGKLKIGDEIEIKPGLSLKKSNNQSYQTLNTKILSLHKGMKSVKDVEPGVSISIETSLDPFLTKADSLTSCLVSTKNNLPEITYNLKVKYKLFDEVLGTSEHQKIEALKIKEMLMLNVNTTITVGVVEKIDKDKKEIELTLNIPVVALKKDNVGIARNLDRHWRLIGWGEIIQ</sequence>
<dbReference type="FunFam" id="2.40.30.10:FF:000075">
    <property type="entry name" value="Translation initiation factor 2 subunit gamma"/>
    <property type="match status" value="1"/>
</dbReference>
<comment type="caution">
    <text evidence="7">The sequence shown here is derived from an EMBL/GenBank/DDBJ whole genome shotgun (WGS) entry which is preliminary data.</text>
</comment>
<feature type="non-terminal residue" evidence="7">
    <location>
        <position position="1"/>
    </location>
</feature>
<dbReference type="PANTHER" id="PTHR42854">
    <property type="entry name" value="EUKARYOTIC TRANSLATION INITIATION FACTOR 2 SUBUNIT 3 FAMILY MEMBER"/>
    <property type="match status" value="1"/>
</dbReference>
<feature type="domain" description="Initiation factor eIF2 gamma C-terminal" evidence="6">
    <location>
        <begin position="115"/>
        <end position="201"/>
    </location>
</feature>
<organism evidence="7">
    <name type="scientific">marine sediment metagenome</name>
    <dbReference type="NCBI Taxonomy" id="412755"/>
    <lineage>
        <taxon>unclassified sequences</taxon>
        <taxon>metagenomes</taxon>
        <taxon>ecological metagenomes</taxon>
    </lineage>
</organism>